<dbReference type="Gene3D" id="1.10.150.240">
    <property type="entry name" value="Putative phosphatase, domain 2"/>
    <property type="match status" value="1"/>
</dbReference>
<dbReference type="InterPro" id="IPR006439">
    <property type="entry name" value="HAD-SF_hydro_IA"/>
</dbReference>
<dbReference type="InterPro" id="IPR044999">
    <property type="entry name" value="CbbY-like"/>
</dbReference>
<dbReference type="PANTHER" id="PTHR42896:SF2">
    <property type="entry name" value="CBBY-LIKE PROTEIN"/>
    <property type="match status" value="1"/>
</dbReference>
<dbReference type="InterPro" id="IPR023214">
    <property type="entry name" value="HAD_sf"/>
</dbReference>
<sequence>MQALIFDVDGTLADTEAAHREAFNAAFAEVGLDWYWDEGLYARLLNVAGGKERLLHYWRTIDPEEARGREVKETIDAVHAIKTRHYAARVDGGGLPLRPGIHRLIAEAEAAGVPIAIATTTTPANLDALLCAPLGTDWHKRFASIGDAATAPVKKPAPDVYHAVLQQLGLQGADCLAVEDSCNGLRAATAAGIPTVVTTTPYTEMHWFDEALVVLPHLGDPEQPLPRLVPGMGRRWVDLAALHHWHDGVLAREN</sequence>
<organism evidence="1 2">
    <name type="scientific">Caballeronia ptereochthonis</name>
    <dbReference type="NCBI Taxonomy" id="1777144"/>
    <lineage>
        <taxon>Bacteria</taxon>
        <taxon>Pseudomonadati</taxon>
        <taxon>Pseudomonadota</taxon>
        <taxon>Betaproteobacteria</taxon>
        <taxon>Burkholderiales</taxon>
        <taxon>Burkholderiaceae</taxon>
        <taxon>Caballeronia</taxon>
    </lineage>
</organism>
<dbReference type="InterPro" id="IPR023198">
    <property type="entry name" value="PGP-like_dom2"/>
</dbReference>
<dbReference type="Proteomes" id="UP000054978">
    <property type="component" value="Unassembled WGS sequence"/>
</dbReference>
<comment type="caution">
    <text evidence="1">The sequence shown here is derived from an EMBL/GenBank/DDBJ whole genome shotgun (WGS) entry which is preliminary data.</text>
</comment>
<dbReference type="PANTHER" id="PTHR42896">
    <property type="entry name" value="XYLULOSE-1,5-BISPHOSPHATE (XUBP) PHOSPHATASE"/>
    <property type="match status" value="1"/>
</dbReference>
<keyword evidence="2" id="KW-1185">Reference proteome</keyword>
<dbReference type="SFLD" id="SFLDS00003">
    <property type="entry name" value="Haloacid_Dehalogenase"/>
    <property type="match status" value="1"/>
</dbReference>
<dbReference type="RefSeq" id="WP_087044496.1">
    <property type="nucleotide sequence ID" value="NZ_FCOB02000007.1"/>
</dbReference>
<dbReference type="GO" id="GO:0016787">
    <property type="term" value="F:hydrolase activity"/>
    <property type="evidence" value="ECO:0007669"/>
    <property type="project" value="UniProtKB-KW"/>
</dbReference>
<dbReference type="AlphaFoldDB" id="A0A158AGY9"/>
<dbReference type="SFLD" id="SFLDG01129">
    <property type="entry name" value="C1.5:_HAD__Beta-PGM__Phosphata"/>
    <property type="match status" value="1"/>
</dbReference>
<proteinExistence type="predicted"/>
<dbReference type="STRING" id="1777144.AWB83_01825"/>
<dbReference type="SUPFAM" id="SSF56784">
    <property type="entry name" value="HAD-like"/>
    <property type="match status" value="1"/>
</dbReference>
<evidence type="ECO:0000313" key="2">
    <source>
        <dbReference type="Proteomes" id="UP000054978"/>
    </source>
</evidence>
<dbReference type="SFLD" id="SFLDF00035">
    <property type="entry name" value="phosphoglycolate_phosphatase"/>
    <property type="match status" value="1"/>
</dbReference>
<keyword evidence="1" id="KW-0378">Hydrolase</keyword>
<evidence type="ECO:0000313" key="1">
    <source>
        <dbReference type="EMBL" id="SAK57030.1"/>
    </source>
</evidence>
<dbReference type="PRINTS" id="PR00413">
    <property type="entry name" value="HADHALOGNASE"/>
</dbReference>
<dbReference type="EMBL" id="FCOB02000007">
    <property type="protein sequence ID" value="SAK57030.1"/>
    <property type="molecule type" value="Genomic_DNA"/>
</dbReference>
<protein>
    <submittedName>
        <fullName evidence="1">HAD-superfamily hydrolase</fullName>
    </submittedName>
</protein>
<dbReference type="SFLD" id="SFLDG01135">
    <property type="entry name" value="C1.5.6:_HAD__Beta-PGM__Phospha"/>
    <property type="match status" value="1"/>
</dbReference>
<gene>
    <name evidence="1" type="ORF">AWB83_01825</name>
</gene>
<dbReference type="CDD" id="cd07528">
    <property type="entry name" value="HAD_CbbY-like"/>
    <property type="match status" value="1"/>
</dbReference>
<dbReference type="Gene3D" id="3.40.50.1000">
    <property type="entry name" value="HAD superfamily/HAD-like"/>
    <property type="match status" value="1"/>
</dbReference>
<dbReference type="InterPro" id="IPR036412">
    <property type="entry name" value="HAD-like_sf"/>
</dbReference>
<dbReference type="OrthoDB" id="5293434at2"/>
<reference evidence="1" key="1">
    <citation type="submission" date="2016-01" db="EMBL/GenBank/DDBJ databases">
        <authorList>
            <person name="Peeters C."/>
        </authorList>
    </citation>
    <scope>NUCLEOTIDE SEQUENCE [LARGE SCALE GENOMIC DNA]</scope>
    <source>
        <strain evidence="1">LMG 29326</strain>
    </source>
</reference>
<dbReference type="NCBIfam" id="TIGR01509">
    <property type="entry name" value="HAD-SF-IA-v3"/>
    <property type="match status" value="1"/>
</dbReference>
<name>A0A158AGY9_9BURK</name>
<dbReference type="Pfam" id="PF00702">
    <property type="entry name" value="Hydrolase"/>
    <property type="match status" value="1"/>
</dbReference>
<accession>A0A158AGY9</accession>